<evidence type="ECO:0000313" key="2">
    <source>
        <dbReference type="Proteomes" id="UP000886523"/>
    </source>
</evidence>
<organism evidence="1 2">
    <name type="scientific">Hydnum rufescens UP504</name>
    <dbReference type="NCBI Taxonomy" id="1448309"/>
    <lineage>
        <taxon>Eukaryota</taxon>
        <taxon>Fungi</taxon>
        <taxon>Dikarya</taxon>
        <taxon>Basidiomycota</taxon>
        <taxon>Agaricomycotina</taxon>
        <taxon>Agaricomycetes</taxon>
        <taxon>Cantharellales</taxon>
        <taxon>Hydnaceae</taxon>
        <taxon>Hydnum</taxon>
    </lineage>
</organism>
<dbReference type="EMBL" id="MU129025">
    <property type="protein sequence ID" value="KAF9509997.1"/>
    <property type="molecule type" value="Genomic_DNA"/>
</dbReference>
<dbReference type="AlphaFoldDB" id="A0A9P6AQD3"/>
<comment type="caution">
    <text evidence="1">The sequence shown here is derived from an EMBL/GenBank/DDBJ whole genome shotgun (WGS) entry which is preliminary data.</text>
</comment>
<name>A0A9P6AQD3_9AGAM</name>
<sequence>MSLLLKWYSEGSSPICTHKPCYIQSLSTPFTCLTHAVLLPWRTPILTTGVHLFRTTWGFAWDSWPNSTPCDYPRIFSWRTFDGYESLTLLTASCSFSSLLAVCKPWWDSSLHGGYSMGKSRRVRIVPHKPWSNSLEMTESVRPGYRLSINVLLISAYPS</sequence>
<evidence type="ECO:0000313" key="1">
    <source>
        <dbReference type="EMBL" id="KAF9509997.1"/>
    </source>
</evidence>
<dbReference type="Proteomes" id="UP000886523">
    <property type="component" value="Unassembled WGS sequence"/>
</dbReference>
<reference evidence="1" key="1">
    <citation type="journal article" date="2020" name="Nat. Commun.">
        <title>Large-scale genome sequencing of mycorrhizal fungi provides insights into the early evolution of symbiotic traits.</title>
        <authorList>
            <person name="Miyauchi S."/>
            <person name="Kiss E."/>
            <person name="Kuo A."/>
            <person name="Drula E."/>
            <person name="Kohler A."/>
            <person name="Sanchez-Garcia M."/>
            <person name="Morin E."/>
            <person name="Andreopoulos B."/>
            <person name="Barry K.W."/>
            <person name="Bonito G."/>
            <person name="Buee M."/>
            <person name="Carver A."/>
            <person name="Chen C."/>
            <person name="Cichocki N."/>
            <person name="Clum A."/>
            <person name="Culley D."/>
            <person name="Crous P.W."/>
            <person name="Fauchery L."/>
            <person name="Girlanda M."/>
            <person name="Hayes R.D."/>
            <person name="Keri Z."/>
            <person name="LaButti K."/>
            <person name="Lipzen A."/>
            <person name="Lombard V."/>
            <person name="Magnuson J."/>
            <person name="Maillard F."/>
            <person name="Murat C."/>
            <person name="Nolan M."/>
            <person name="Ohm R.A."/>
            <person name="Pangilinan J."/>
            <person name="Pereira M.F."/>
            <person name="Perotto S."/>
            <person name="Peter M."/>
            <person name="Pfister S."/>
            <person name="Riley R."/>
            <person name="Sitrit Y."/>
            <person name="Stielow J.B."/>
            <person name="Szollosi G."/>
            <person name="Zifcakova L."/>
            <person name="Stursova M."/>
            <person name="Spatafora J.W."/>
            <person name="Tedersoo L."/>
            <person name="Vaario L.M."/>
            <person name="Yamada A."/>
            <person name="Yan M."/>
            <person name="Wang P."/>
            <person name="Xu J."/>
            <person name="Bruns T."/>
            <person name="Baldrian P."/>
            <person name="Vilgalys R."/>
            <person name="Dunand C."/>
            <person name="Henrissat B."/>
            <person name="Grigoriev I.V."/>
            <person name="Hibbett D."/>
            <person name="Nagy L.G."/>
            <person name="Martin F.M."/>
        </authorList>
    </citation>
    <scope>NUCLEOTIDE SEQUENCE</scope>
    <source>
        <strain evidence="1">UP504</strain>
    </source>
</reference>
<protein>
    <submittedName>
        <fullName evidence="1">Uncharacterized protein</fullName>
    </submittedName>
</protein>
<gene>
    <name evidence="1" type="ORF">BS47DRAFT_111181</name>
</gene>
<accession>A0A9P6AQD3</accession>
<keyword evidence="2" id="KW-1185">Reference proteome</keyword>
<proteinExistence type="predicted"/>